<dbReference type="PANTHER" id="PTHR12197">
    <property type="entry name" value="HISTONE-LYSINE N-METHYLTRANSFERASE SMYD"/>
    <property type="match status" value="1"/>
</dbReference>
<proteinExistence type="predicted"/>
<dbReference type="AlphaFoldDB" id="A0AAE0BQA8"/>
<organism evidence="3 4">
    <name type="scientific">Cymbomonas tetramitiformis</name>
    <dbReference type="NCBI Taxonomy" id="36881"/>
    <lineage>
        <taxon>Eukaryota</taxon>
        <taxon>Viridiplantae</taxon>
        <taxon>Chlorophyta</taxon>
        <taxon>Pyramimonadophyceae</taxon>
        <taxon>Pyramimonadales</taxon>
        <taxon>Pyramimonadaceae</taxon>
        <taxon>Cymbomonas</taxon>
    </lineage>
</organism>
<accession>A0AAE0BQA8</accession>
<dbReference type="InterPro" id="IPR046341">
    <property type="entry name" value="SET_dom_sf"/>
</dbReference>
<dbReference type="SUPFAM" id="SSF82199">
    <property type="entry name" value="SET domain"/>
    <property type="match status" value="1"/>
</dbReference>
<keyword evidence="4" id="KW-1185">Reference proteome</keyword>
<gene>
    <name evidence="3" type="ORF">CYMTET_50167</name>
</gene>
<evidence type="ECO:0000313" key="3">
    <source>
        <dbReference type="EMBL" id="KAK3239945.1"/>
    </source>
</evidence>
<evidence type="ECO:0000256" key="1">
    <source>
        <dbReference type="SAM" id="MobiDB-lite"/>
    </source>
</evidence>
<dbReference type="InterPro" id="IPR001214">
    <property type="entry name" value="SET_dom"/>
</dbReference>
<feature type="region of interest" description="Disordered" evidence="1">
    <location>
        <begin position="161"/>
        <end position="186"/>
    </location>
</feature>
<sequence>MWRGNWLFLHDKLHGCSSLQAREECNSFALYESFASDDVAGYGVYPGAAMFNHSCIPNVYHAHHRFPGGGMQVFRTLRRVEAGEELLIRYSDIHAERGRKRRDILAHWCFDCRCPQCAALEADQSREVDPYGEEDDMMTVSPEVAAFEATCLCPARHVWPQQTKQQVDDRVERRKKSGRQSRSQIP</sequence>
<evidence type="ECO:0000259" key="2">
    <source>
        <dbReference type="Pfam" id="PF00856"/>
    </source>
</evidence>
<dbReference type="InterPro" id="IPR050869">
    <property type="entry name" value="H3K4_H4K5_MeTrfase"/>
</dbReference>
<dbReference type="Proteomes" id="UP001190700">
    <property type="component" value="Unassembled WGS sequence"/>
</dbReference>
<dbReference type="PANTHER" id="PTHR12197:SF292">
    <property type="entry name" value="SET DOMAIN-CONTAINING PROTEIN"/>
    <property type="match status" value="1"/>
</dbReference>
<evidence type="ECO:0000313" key="4">
    <source>
        <dbReference type="Proteomes" id="UP001190700"/>
    </source>
</evidence>
<feature type="domain" description="SET" evidence="2">
    <location>
        <begin position="46"/>
        <end position="90"/>
    </location>
</feature>
<reference evidence="3 4" key="1">
    <citation type="journal article" date="2015" name="Genome Biol. Evol.">
        <title>Comparative Genomics of a Bacterivorous Green Alga Reveals Evolutionary Causalities and Consequences of Phago-Mixotrophic Mode of Nutrition.</title>
        <authorList>
            <person name="Burns J.A."/>
            <person name="Paasch A."/>
            <person name="Narechania A."/>
            <person name="Kim E."/>
        </authorList>
    </citation>
    <scope>NUCLEOTIDE SEQUENCE [LARGE SCALE GENOMIC DNA]</scope>
    <source>
        <strain evidence="3 4">PLY_AMNH</strain>
    </source>
</reference>
<dbReference type="EMBL" id="LGRX02033778">
    <property type="protein sequence ID" value="KAK3239945.1"/>
    <property type="molecule type" value="Genomic_DNA"/>
</dbReference>
<dbReference type="Gene3D" id="2.170.270.10">
    <property type="entry name" value="SET domain"/>
    <property type="match status" value="1"/>
</dbReference>
<protein>
    <recommendedName>
        <fullName evidence="2">SET domain-containing protein</fullName>
    </recommendedName>
</protein>
<dbReference type="CDD" id="cd20071">
    <property type="entry name" value="SET_SMYD"/>
    <property type="match status" value="1"/>
</dbReference>
<name>A0AAE0BQA8_9CHLO</name>
<dbReference type="Pfam" id="PF00856">
    <property type="entry name" value="SET"/>
    <property type="match status" value="1"/>
</dbReference>
<comment type="caution">
    <text evidence="3">The sequence shown here is derived from an EMBL/GenBank/DDBJ whole genome shotgun (WGS) entry which is preliminary data.</text>
</comment>